<proteinExistence type="predicted"/>
<dbReference type="Pfam" id="PF08241">
    <property type="entry name" value="Methyltransf_11"/>
    <property type="match status" value="1"/>
</dbReference>
<dbReference type="Gene3D" id="3.40.50.150">
    <property type="entry name" value="Vaccinia Virus protein VP39"/>
    <property type="match status" value="1"/>
</dbReference>
<sequence length="273" mass="28123">MTHTPEQLDAFARWERQSWEARAASYAKSITALTRGAADALLDAADVRTGTEVLDAGCGPGVVALAARRRGAEVTAVDQSEAMVALARSAGVDARQAPADRLPFETGAFDAAVAGFLINHLPRPVEGVAELARVCKARVAVSVWDAADANPALGLFGRVVQSFALADPVPPGPDNSLYSDDARLTALLAAGGLGDVRITRVAWALTIEPGAWFDAVAAGTPRTGAVLAAASAERRAELRALYVERAGASYGGADGRVTLPAAAVIGSGVRPDE</sequence>
<dbReference type="SUPFAM" id="SSF53335">
    <property type="entry name" value="S-adenosyl-L-methionine-dependent methyltransferases"/>
    <property type="match status" value="1"/>
</dbReference>
<organism evidence="2">
    <name type="scientific">uncultured Acidimicrobiales bacterium</name>
    <dbReference type="NCBI Taxonomy" id="310071"/>
    <lineage>
        <taxon>Bacteria</taxon>
        <taxon>Bacillati</taxon>
        <taxon>Actinomycetota</taxon>
        <taxon>Acidimicrobiia</taxon>
        <taxon>Acidimicrobiales</taxon>
        <taxon>environmental samples</taxon>
    </lineage>
</organism>
<gene>
    <name evidence="2" type="ORF">AVDCRST_MAG10-3494</name>
</gene>
<dbReference type="InterPro" id="IPR013216">
    <property type="entry name" value="Methyltransf_11"/>
</dbReference>
<dbReference type="InterPro" id="IPR029063">
    <property type="entry name" value="SAM-dependent_MTases_sf"/>
</dbReference>
<protein>
    <recommendedName>
        <fullName evidence="1">Methyltransferase type 11 domain-containing protein</fullName>
    </recommendedName>
</protein>
<name>A0A6J4JA57_9ACTN</name>
<dbReference type="AlphaFoldDB" id="A0A6J4JA57"/>
<dbReference type="CDD" id="cd02440">
    <property type="entry name" value="AdoMet_MTases"/>
    <property type="match status" value="1"/>
</dbReference>
<evidence type="ECO:0000259" key="1">
    <source>
        <dbReference type="Pfam" id="PF08241"/>
    </source>
</evidence>
<dbReference type="GO" id="GO:0008757">
    <property type="term" value="F:S-adenosylmethionine-dependent methyltransferase activity"/>
    <property type="evidence" value="ECO:0007669"/>
    <property type="project" value="InterPro"/>
</dbReference>
<dbReference type="PANTHER" id="PTHR43591">
    <property type="entry name" value="METHYLTRANSFERASE"/>
    <property type="match status" value="1"/>
</dbReference>
<dbReference type="EMBL" id="CADCTB010000210">
    <property type="protein sequence ID" value="CAA9274325.1"/>
    <property type="molecule type" value="Genomic_DNA"/>
</dbReference>
<feature type="domain" description="Methyltransferase type 11" evidence="1">
    <location>
        <begin position="54"/>
        <end position="137"/>
    </location>
</feature>
<accession>A0A6J4JA57</accession>
<reference evidence="2" key="1">
    <citation type="submission" date="2020-02" db="EMBL/GenBank/DDBJ databases">
        <authorList>
            <person name="Meier V. D."/>
        </authorList>
    </citation>
    <scope>NUCLEOTIDE SEQUENCE</scope>
    <source>
        <strain evidence="2">AVDCRST_MAG10</strain>
    </source>
</reference>
<evidence type="ECO:0000313" key="2">
    <source>
        <dbReference type="EMBL" id="CAA9274325.1"/>
    </source>
</evidence>